<feature type="compositionally biased region" description="Basic residues" evidence="1">
    <location>
        <begin position="1864"/>
        <end position="1875"/>
    </location>
</feature>
<feature type="region of interest" description="Disordered" evidence="1">
    <location>
        <begin position="1708"/>
        <end position="1766"/>
    </location>
</feature>
<gene>
    <name evidence="3" type="primary">YCF1</name>
    <name evidence="3" type="ORF">SNEC2469_LOCUS23545</name>
</gene>
<comment type="caution">
    <text evidence="3">The sequence shown here is derived from an EMBL/GenBank/DDBJ whole genome shotgun (WGS) entry which is preliminary data.</text>
</comment>
<reference evidence="3" key="1">
    <citation type="submission" date="2021-02" db="EMBL/GenBank/DDBJ databases">
        <authorList>
            <person name="Dougan E. K."/>
            <person name="Rhodes N."/>
            <person name="Thang M."/>
            <person name="Chan C."/>
        </authorList>
    </citation>
    <scope>NUCLEOTIDE SEQUENCE</scope>
</reference>
<dbReference type="Proteomes" id="UP000601435">
    <property type="component" value="Unassembled WGS sequence"/>
</dbReference>
<name>A0A812YW32_9DINO</name>
<dbReference type="InterPro" id="IPR000477">
    <property type="entry name" value="RT_dom"/>
</dbReference>
<feature type="compositionally biased region" description="Polar residues" evidence="1">
    <location>
        <begin position="1013"/>
        <end position="1022"/>
    </location>
</feature>
<feature type="compositionally biased region" description="Basic and acidic residues" evidence="1">
    <location>
        <begin position="1731"/>
        <end position="1744"/>
    </location>
</feature>
<dbReference type="PANTHER" id="PTHR24216">
    <property type="entry name" value="PAXILLIN-RELATED"/>
    <property type="match status" value="1"/>
</dbReference>
<proteinExistence type="predicted"/>
<feature type="compositionally biased region" description="Basic residues" evidence="1">
    <location>
        <begin position="820"/>
        <end position="831"/>
    </location>
</feature>
<organism evidence="3 4">
    <name type="scientific">Symbiodinium necroappetens</name>
    <dbReference type="NCBI Taxonomy" id="1628268"/>
    <lineage>
        <taxon>Eukaryota</taxon>
        <taxon>Sar</taxon>
        <taxon>Alveolata</taxon>
        <taxon>Dinophyceae</taxon>
        <taxon>Suessiales</taxon>
        <taxon>Symbiodiniaceae</taxon>
        <taxon>Symbiodinium</taxon>
    </lineage>
</organism>
<feature type="compositionally biased region" description="Acidic residues" evidence="1">
    <location>
        <begin position="780"/>
        <end position="796"/>
    </location>
</feature>
<feature type="region of interest" description="Disordered" evidence="1">
    <location>
        <begin position="1461"/>
        <end position="1506"/>
    </location>
</feature>
<feature type="domain" description="Reverse transcriptase" evidence="2">
    <location>
        <begin position="453"/>
        <end position="547"/>
    </location>
</feature>
<evidence type="ECO:0000313" key="3">
    <source>
        <dbReference type="EMBL" id="CAE7798805.1"/>
    </source>
</evidence>
<sequence>RVNASNVSLGWKPDGTSSGPTGSSNAGCGWIDLPKIAELLNVDLQQLTKAQRDALHFATWNLGGMSPENVLDFLSRGPNFLDSDTWMLIHGHFPYNSEMSPRRIDYVAARNLAVPSGSVGPKGKVLWCARQLKADCHAALASAVSMHADHHHAIASVAKLITEPVHRSLKFRESPDLKALRKAAKGATPGQGARTAWKQVTKALQKERREWQRVLSERAGNMEWGAYRAIKQKSSRSNWAEQLLDKETWEDDLHSHMSSIFAQRPATATRTAMHEMRDTCSHMCKERPWRPFSEAEMRITMAKWKRHKATGTDGIALEALQLLFEDARWRPRIAELINDSLYKGELPPWVAEGASVLLPKTAVPKGWSDTRPITLSSAILKWTAQLLRLRGTPALMDCCHHQWASQGKQGVELILAMRKLARVAHEWRSPFYVVKIDIAKAFDSIAQEKLGTVRQGSPDSPVLFAAAIGETLDAVLHSVRGGKPPQVGRHQALEPPPHSGAAYMDDTYVWGESPEYVQEVLKELEKRFLELGLRINAKKTQVISNIPDDTFRFVIGGVEVAPGGPDTVMTILGAPVTLAGASAPLMAEMQSRAHAAFHANRKLLCSRAPVVDPCAPDDLAVMGAHRTAGATCTARACLLQPTSAVVIYVDSSGASDSSEMPWAPLEPEPLAQPRVIEADEVMDMPVQPQGPWNELPLYFFGNLSWTTTSWTNLRKPCIPHIALCRDILNNYNQATTCAGDEAPADCTPEEHDPANQFQDEQLPEGQLQEDDGELPTQGDLDWESDTDDDEEDEEPEQTTPQSGRKAPKRAAGHGSQRVANKAKKSDVKKRWRELEWGKKPTWLSWRGAVPYIMRGEKPPAKQPLPPTPSPQREHLLSLLSAHRYSYDAQGNIIPHHPQLPAAAARVERSEKATNQARVDHAQRRAENPYLHPADIAQYNQIGYNNEARHIHHNNQWNQALGDAPVVKFSLTYLKDTEKNLPNPCLTDSTTVQLKGDGVYNYPVQIVDNRPAHTQDQAGTNVPPSGADNHNHDNYLHNFEGDVLVVQPLHLTELAESSSSSSSASHPTLPRDPTATTRTGGPPLPRMDDLDQQAAEAIQVGRIPAWRLEGSGPSMRSSVRVDDNSHDLSWVQGVTPRTLPPPMPLHPRTVLSMRGSATGSWRGTTWSPPSHSIVLHPPCQQVEPTIVIYKTLAGQADRGVLPDGLQMTIHPAGEWIATTRFELGFARTPRFWLVFIHQAPPPATGRLPLKPGDSFWLEWRGQERVWQRRPRFDNDIQALGGMATIPEDVAPRPPTPPQRRDPTLSKPRPNYQGFDPQRFVDTRPLRRRLINPEPEVDPAAASSGSTQNTQKQTQQPPPHQPQQQPPPSEEAASRGASSPMAQQQQSNRGTQPQAAGKAKAKPPPPPPASSGSETETSWPSEDPAPLEGDDTALIQPRYDQSHKMKLQETSQGDVFSLMQRQPKEVNHSPPGSTHQQSTSNNPQQPPGYPPQPPQPSTEQPPQPDSDTAWYSVAANFEGEFTVSGLLRVLQKILHEMLQQTFSLPNEYLTHLAYHSCYYLSKLQSTNDRQIQHSEQGDSPYGIGSPGPTAMVFCITNAFVEAEAALESLVQNQRDLPRRHLLKELRRTEALLKDGRAIFKSWARNPNAPGALPGTAASQNALDGVDFSFLANEEGGVANLDESLRTAWEATRRCSRYMDQLLEWIQGQFQEAGTEGSPSPKKRRVEQPSSSDCKPRYEQGPRRVPERAPGPLQHDPAVPQRDRHNVEPGAAPYNVLRAQQLLEAVMPFTEQEVATSLQEVHSLLLQWTTGLWGEPIVLSDSLETNAGAGAAASDDQGAPPLCAVGTLPPTLPADNSSDETVTVESHRRRRLHAHLQD</sequence>
<dbReference type="EMBL" id="CAJNJA010044031">
    <property type="protein sequence ID" value="CAE7798805.1"/>
    <property type="molecule type" value="Genomic_DNA"/>
</dbReference>
<feature type="compositionally biased region" description="Low complexity" evidence="1">
    <location>
        <begin position="1471"/>
        <end position="1481"/>
    </location>
</feature>
<evidence type="ECO:0000313" key="4">
    <source>
        <dbReference type="Proteomes" id="UP000601435"/>
    </source>
</evidence>
<feature type="region of interest" description="Disordered" evidence="1">
    <location>
        <begin position="1013"/>
        <end position="1034"/>
    </location>
</feature>
<feature type="region of interest" description="Disordered" evidence="1">
    <location>
        <begin position="1"/>
        <end position="23"/>
    </location>
</feature>
<feature type="compositionally biased region" description="Polar residues" evidence="1">
    <location>
        <begin position="1851"/>
        <end position="1861"/>
    </location>
</feature>
<feature type="compositionally biased region" description="Pro residues" evidence="1">
    <location>
        <begin position="1354"/>
        <end position="1367"/>
    </location>
</feature>
<accession>A0A812YW32</accession>
<dbReference type="InterPro" id="IPR043128">
    <property type="entry name" value="Rev_trsase/Diguanyl_cyclase"/>
</dbReference>
<evidence type="ECO:0000256" key="1">
    <source>
        <dbReference type="SAM" id="MobiDB-lite"/>
    </source>
</evidence>
<dbReference type="OrthoDB" id="436635at2759"/>
<feature type="compositionally biased region" description="Polar residues" evidence="1">
    <location>
        <begin position="1374"/>
        <end position="1389"/>
    </location>
</feature>
<feature type="region of interest" description="Disordered" evidence="1">
    <location>
        <begin position="763"/>
        <end position="831"/>
    </location>
</feature>
<dbReference type="CDD" id="cd01650">
    <property type="entry name" value="RT_nLTR_like"/>
    <property type="match status" value="1"/>
</dbReference>
<feature type="compositionally biased region" description="Pro residues" evidence="1">
    <location>
        <begin position="1482"/>
        <end position="1502"/>
    </location>
</feature>
<feature type="non-terminal residue" evidence="3">
    <location>
        <position position="1"/>
    </location>
</feature>
<feature type="region of interest" description="Disordered" evidence="1">
    <location>
        <begin position="1282"/>
        <end position="1429"/>
    </location>
</feature>
<evidence type="ECO:0000259" key="2">
    <source>
        <dbReference type="Pfam" id="PF00078"/>
    </source>
</evidence>
<feature type="compositionally biased region" description="Low complexity" evidence="1">
    <location>
        <begin position="1053"/>
        <end position="1067"/>
    </location>
</feature>
<feature type="region of interest" description="Disordered" evidence="1">
    <location>
        <begin position="1825"/>
        <end position="1875"/>
    </location>
</feature>
<dbReference type="Pfam" id="PF00078">
    <property type="entry name" value="RVT_1"/>
    <property type="match status" value="1"/>
</dbReference>
<keyword evidence="4" id="KW-1185">Reference proteome</keyword>
<dbReference type="Gene3D" id="3.30.70.270">
    <property type="match status" value="1"/>
</dbReference>
<dbReference type="SUPFAM" id="SSF56672">
    <property type="entry name" value="DNA/RNA polymerases"/>
    <property type="match status" value="1"/>
</dbReference>
<protein>
    <submittedName>
        <fullName evidence="3">YCF1 protein</fullName>
    </submittedName>
</protein>
<feature type="region of interest" description="Disordered" evidence="1">
    <location>
        <begin position="1053"/>
        <end position="1087"/>
    </location>
</feature>
<dbReference type="InterPro" id="IPR043502">
    <property type="entry name" value="DNA/RNA_pol_sf"/>
</dbReference>